<dbReference type="SMART" id="SM00028">
    <property type="entry name" value="TPR"/>
    <property type="match status" value="6"/>
</dbReference>
<dbReference type="PANTHER" id="PTHR12558">
    <property type="entry name" value="CELL DIVISION CYCLE 16,23,27"/>
    <property type="match status" value="1"/>
</dbReference>
<name>Q24C57_TETTS</name>
<dbReference type="InterPro" id="IPR011990">
    <property type="entry name" value="TPR-like_helical_dom_sf"/>
</dbReference>
<protein>
    <submittedName>
        <fullName evidence="3">Tetratricopeptide repeat protein</fullName>
    </submittedName>
</protein>
<dbReference type="Gene3D" id="1.25.40.10">
    <property type="entry name" value="Tetratricopeptide repeat domain"/>
    <property type="match status" value="2"/>
</dbReference>
<evidence type="ECO:0000256" key="1">
    <source>
        <dbReference type="ARBA" id="ARBA00022803"/>
    </source>
</evidence>
<comment type="similarity">
    <text evidence="2">Belongs to the APC3/CDC27 family.</text>
</comment>
<proteinExistence type="inferred from homology"/>
<accession>Q24C57</accession>
<dbReference type="InParanoid" id="Q24C57"/>
<dbReference type="KEGG" id="tet:TTHERM_00697150"/>
<dbReference type="InterPro" id="IPR019734">
    <property type="entry name" value="TPR_rpt"/>
</dbReference>
<dbReference type="Pfam" id="PF13181">
    <property type="entry name" value="TPR_8"/>
    <property type="match status" value="2"/>
</dbReference>
<evidence type="ECO:0000313" key="3">
    <source>
        <dbReference type="EMBL" id="EAS05381.2"/>
    </source>
</evidence>
<dbReference type="EMBL" id="GG662372">
    <property type="protein sequence ID" value="EAS05381.2"/>
    <property type="molecule type" value="Genomic_DNA"/>
</dbReference>
<dbReference type="PANTHER" id="PTHR12558:SF13">
    <property type="entry name" value="CELL DIVISION CYCLE PROTEIN 27 HOMOLOG"/>
    <property type="match status" value="1"/>
</dbReference>
<dbReference type="Proteomes" id="UP000009168">
    <property type="component" value="Unassembled WGS sequence"/>
</dbReference>
<keyword evidence="4" id="KW-1185">Reference proteome</keyword>
<dbReference type="OrthoDB" id="311870at2759"/>
<evidence type="ECO:0000313" key="4">
    <source>
        <dbReference type="Proteomes" id="UP000009168"/>
    </source>
</evidence>
<dbReference type="FunCoup" id="Q24C57">
    <property type="interactions" value="9"/>
</dbReference>
<organism evidence="3 4">
    <name type="scientific">Tetrahymena thermophila (strain SB210)</name>
    <dbReference type="NCBI Taxonomy" id="312017"/>
    <lineage>
        <taxon>Eukaryota</taxon>
        <taxon>Sar</taxon>
        <taxon>Alveolata</taxon>
        <taxon>Ciliophora</taxon>
        <taxon>Intramacronucleata</taxon>
        <taxon>Oligohymenophorea</taxon>
        <taxon>Hymenostomatida</taxon>
        <taxon>Tetrahymenina</taxon>
        <taxon>Tetrahymenidae</taxon>
        <taxon>Tetrahymena</taxon>
    </lineage>
</organism>
<dbReference type="RefSeq" id="XP_001025626.2">
    <property type="nucleotide sequence ID" value="XM_001025626.2"/>
</dbReference>
<dbReference type="SUPFAM" id="SSF81901">
    <property type="entry name" value="HCP-like"/>
    <property type="match status" value="1"/>
</dbReference>
<dbReference type="HOGENOM" id="CLU_635371_0_0_1"/>
<keyword evidence="1" id="KW-0802">TPR repeat</keyword>
<dbReference type="AlphaFoldDB" id="Q24C57"/>
<sequence length="505" mass="59980">MKQQLNTDKNLVQEVKNLYYNSKLDECIHLVDESSNIQQIQEYLIANLYKSICFFEHGQYKNGFQSFEQLIITLKEANKTNQYDEIEVLIRSFYQWQIFFYNADEAVKHNLEFKKILDSYQQLYQHQQIYNEGVYFFGLGTFEMIEMYDLEELSLATDLLIKAKQLLNEYEQDLIPLISWTYYLSGKNNQSLECINELFAINPNFPQILNYIAIYCNRLQKLDEAEKYYLLIVEQSPKNTIFLNNIAQFYYCQDKKDLALQYVQKSYEIDKENSYSSTLYGQILTDLGDLKKAQEILVQGIEYNPQYADLFSQLAKVEQKLQNEEGFLKNLERCIQINPQESFYYLQLGIGQSTCGLNTQALTTLSKCLELKQSIKHKHYTYSWLGFTYLSKFEMDQALQNFLKCLDLNLPPQIQETEIQTVNYLLDQKELSLNFKTQQINQMQNYFFEKLSVLIENMQKSYIQVFLKKKLIEYSQLLSLICYKQQLQDQLNFQSGIQHWDLFID</sequence>
<evidence type="ECO:0000256" key="2">
    <source>
        <dbReference type="ARBA" id="ARBA00038210"/>
    </source>
</evidence>
<reference evidence="4" key="1">
    <citation type="journal article" date="2006" name="PLoS Biol.">
        <title>Macronuclear genome sequence of the ciliate Tetrahymena thermophila, a model eukaryote.</title>
        <authorList>
            <person name="Eisen J.A."/>
            <person name="Coyne R.S."/>
            <person name="Wu M."/>
            <person name="Wu D."/>
            <person name="Thiagarajan M."/>
            <person name="Wortman J.R."/>
            <person name="Badger J.H."/>
            <person name="Ren Q."/>
            <person name="Amedeo P."/>
            <person name="Jones K.M."/>
            <person name="Tallon L.J."/>
            <person name="Delcher A.L."/>
            <person name="Salzberg S.L."/>
            <person name="Silva J.C."/>
            <person name="Haas B.J."/>
            <person name="Majoros W.H."/>
            <person name="Farzad M."/>
            <person name="Carlton J.M."/>
            <person name="Smith R.K. Jr."/>
            <person name="Garg J."/>
            <person name="Pearlman R.E."/>
            <person name="Karrer K.M."/>
            <person name="Sun L."/>
            <person name="Manning G."/>
            <person name="Elde N.C."/>
            <person name="Turkewitz A.P."/>
            <person name="Asai D.J."/>
            <person name="Wilkes D.E."/>
            <person name="Wang Y."/>
            <person name="Cai H."/>
            <person name="Collins K."/>
            <person name="Stewart B.A."/>
            <person name="Lee S.R."/>
            <person name="Wilamowska K."/>
            <person name="Weinberg Z."/>
            <person name="Ruzzo W.L."/>
            <person name="Wloga D."/>
            <person name="Gaertig J."/>
            <person name="Frankel J."/>
            <person name="Tsao C.-C."/>
            <person name="Gorovsky M.A."/>
            <person name="Keeling P.J."/>
            <person name="Waller R.F."/>
            <person name="Patron N.J."/>
            <person name="Cherry J.M."/>
            <person name="Stover N.A."/>
            <person name="Krieger C.J."/>
            <person name="del Toro C."/>
            <person name="Ryder H.F."/>
            <person name="Williamson S.C."/>
            <person name="Barbeau R.A."/>
            <person name="Hamilton E.P."/>
            <person name="Orias E."/>
        </authorList>
    </citation>
    <scope>NUCLEOTIDE SEQUENCE [LARGE SCALE GENOMIC DNA]</scope>
    <source>
        <strain evidence="4">SB210</strain>
    </source>
</reference>
<gene>
    <name evidence="3" type="ORF">TTHERM_00697150</name>
</gene>
<dbReference type="GeneID" id="7840923"/>